<dbReference type="SUPFAM" id="SSF47336">
    <property type="entry name" value="ACP-like"/>
    <property type="match status" value="2"/>
</dbReference>
<dbReference type="InterPro" id="IPR020806">
    <property type="entry name" value="PKS_PP-bd"/>
</dbReference>
<dbReference type="CDD" id="cd08955">
    <property type="entry name" value="KR_2_FAS_SDR_x"/>
    <property type="match status" value="1"/>
</dbReference>
<feature type="domain" description="Carrier" evidence="7">
    <location>
        <begin position="2181"/>
        <end position="2255"/>
    </location>
</feature>
<dbReference type="Proteomes" id="UP000654604">
    <property type="component" value="Unassembled WGS sequence"/>
</dbReference>
<dbReference type="InterPro" id="IPR014030">
    <property type="entry name" value="Ketoacyl_synth_N"/>
</dbReference>
<keyword evidence="3" id="KW-0808">Transferase</keyword>
<keyword evidence="1" id="KW-0596">Phosphopantetheine</keyword>
<dbReference type="SUPFAM" id="SSF56801">
    <property type="entry name" value="Acetyl-CoA synthetase-like"/>
    <property type="match status" value="1"/>
</dbReference>
<dbReference type="InterPro" id="IPR006162">
    <property type="entry name" value="Ppantetheine_attach_site"/>
</dbReference>
<feature type="domain" description="Ketosynthase family 3 (KS3)" evidence="8">
    <location>
        <begin position="702"/>
        <end position="1158"/>
    </location>
</feature>
<dbReference type="InterPro" id="IPR042099">
    <property type="entry name" value="ANL_N_sf"/>
</dbReference>
<evidence type="ECO:0000256" key="2">
    <source>
        <dbReference type="ARBA" id="ARBA00022553"/>
    </source>
</evidence>
<dbReference type="SMART" id="SM01294">
    <property type="entry name" value="PKS_PP_betabranch"/>
    <property type="match status" value="2"/>
</dbReference>
<dbReference type="InterPro" id="IPR036291">
    <property type="entry name" value="NAD(P)-bd_dom_sf"/>
</dbReference>
<feature type="non-terminal residue" evidence="9">
    <location>
        <position position="2263"/>
    </location>
</feature>
<dbReference type="InterPro" id="IPR040097">
    <property type="entry name" value="FAAL/FAAC"/>
</dbReference>
<dbReference type="SUPFAM" id="SSF52151">
    <property type="entry name" value="FabD/lysophospholipase-like"/>
    <property type="match status" value="1"/>
</dbReference>
<evidence type="ECO:0000256" key="1">
    <source>
        <dbReference type="ARBA" id="ARBA00022450"/>
    </source>
</evidence>
<sequence length="2263" mass="251960">MGYVRYSNFVSLLQERAISHPDQLIFTFLGDGENESDYLTYHQLDQQARAIAHKLQSEKAKGERALLLYQPGLEFITAFFGCLYAGVIATPAYPPRANRSYTRLSAIIKDAGALFALTTQALKEKIEQKLTKNNHITCLTTDNIPSSVAQDWQPESISPSETAFLQYTSGSTGTPKGVIVSHGNLIHNSQLIKDYFHNDEHCVGSFWLPPYHDMGLIGGILQPIYSCFHTITLPPVTFLQRPIRWLKAISKYKVTTAGGPNFAYEMCVNSVTPKQKKDLDLSHWKLAFSGAEPVRAETIAKFSQYFADCGFQQKSFYPCYGMAETTLIVSGANPYQSPTIKNISATKLQQNEIVFNPENTTDIQKVVSSGNISPQLEVAIVNPDTLLECPDNSVGEIWVKGESVTQGYWLKKDLTKNTFHAETKDGKKKDFLRTGDLGFIGDGELFVTGRLKDLIIIRGRNHYPQDIEESVGHIHPAINPESGAAFTIETENDEQLVVVFEVKRTFLQKLKQNDILQEEIFDAIRQAIAENHELQVYSIVLIRTGSIPKTSSGKIARYASKKEFLDGNLPVVAQWNLNSNSIRHKVVYFNNISRIKNTVSTINIKGNKKAIKIQKWLINNVANRLQVNPNLIDIEQPFINYGLDSVQAVQLTADLEDYLNCKLSPTLAYDYPNIKSLSLYLSELKTDEVIAVEDEESIANKTEQIAIVGMACRFPGADNPHKYWQFLSKGNNNISKTYLRPNIDNFGGYIEDYDKFDPQFFGISAREAINIDPQQRLLLEVAYEALENAHLTTEKLSGSATGVFVGISSQDYAQLQMKHGWGVNVYSGTGNSGAIASNRISYNFNLTGPSLSVDTACSSSLVAVHLAVNSIKNGECDCAIVGGVNLILAPELTETFQKAGMMAEDGKCKTFSEDADGYGRGEGCGVVILKPLDKALADGDKVLAVIHGSAINQDGRSNGLTAPSGKAQQRVIQSAWKNASITPDKINYIEAHGTGTPLGDPIEVNSLAGLLPLLDGQQTVNYSSVIGENEEESSSDSVVNNKEEKTSSDSVEKDSSVEKEIRGKDYPICWLGSAKTNIGHLEAAAGIAGLIKTVLMLNHEEIPPIVNFKKLNPYITLENSRLQIATKSVPWKKSSQPRFAGVSSFGFGGTNAHVIVGDMMDSPVTIEAKEVKAQEKIKRPYHLLTLSATTEKALQDVVNRYQDYLIKTQGDDISHICYSTNKGRSHFNHRRGIQAKDKKELLEKLATLTINQDNQINHNQIAFLFTGQGSQYHNMGKELYQTAPLFQDTVNYCSEILSQYLEKPLTEILFNPEEKETLHQTIYTQPAIFVIEYALAQLWLSWGIKPSIMMGHSVGEYVAATLAGVFSLEDALKLIAHRGKLMQQLPLDGGMVCLFTNLDTAKTLIQKTGLPLDIAAVNGNSNIVVSGKKEDLQQLQTSAKENKIKCRPLKVSHGFHSRLMQPILADFEKIAQEVTYQPPQGEIISNITGKTIGAEIASPDYWVKHISHPVNFAQSVEYLQQQNYQIFLEIGSKPTLLGMARMIVENKTNPDECLWLPSLRKGESDWENLLSSLGILYQQGFKIDWHGFHQDYPYLQRVSLPNYPWQHQRYWHGDSHIVDDSQQWLYEIVWEKDTSISHTSEEKIMVVSSSKELVMEGVAVTTHSLPKHDVSTSENTHHLPINIHNEKESFPLNTPSSYLIFVDEKKLGEAWAKELTSQGSQVYLVYQGESYRQEETTYYVNPKNKQDYQLLLDSLDNRIEKIIYGWGINQDDDLHNINQLKDNNYLNCLPVIYLIQNLVNSNHHIKLWLITQNSQSITHTEKINPYGGSIWGLGKVISLEHSEYWGGMIDIDNQGVSFPLFTYLINHQEKETMTAIRNNSVFHCRLQHKTPDSYQEKPQVTVTSSGSYLITGGLGALGLETANYLISQGAKNLILVSRSQPSSSASQKISQWQQQGINVIVKQGDVSEKESLAQIITDIRQSLPCLKGVIHTAGVLDDGILATLSPEKIAKVMAAKVMGVNNLHQLTLDDNLDFFILYSSVASMVGSIGQGNYAMANSYLDSFASYRQSLGLPGISINWGAFSVGMAKATQENLTSVGIETISPQKGIAMIGDLINYPHSTVGVVKFNWDILSRKFPQLSLSPYLKGVVSSSLTTEEDEKDDSQTQLFHQLLKADESGRITLLIDYLIGAIALILHIDKEKITPEDSLMDLGMDSLMVMEAINHLKTDLQLMLYPREIYERPQIATLAQYLAQEFATSHDTQN</sequence>
<protein>
    <submittedName>
        <fullName evidence="9">SDR family NAD(P)-dependent oxidoreductase</fullName>
    </submittedName>
</protein>
<dbReference type="InterPro" id="IPR013968">
    <property type="entry name" value="PKS_KR"/>
</dbReference>
<dbReference type="Pfam" id="PF00550">
    <property type="entry name" value="PP-binding"/>
    <property type="match status" value="2"/>
</dbReference>
<dbReference type="InterPro" id="IPR014031">
    <property type="entry name" value="Ketoacyl_synth_C"/>
</dbReference>
<evidence type="ECO:0000256" key="3">
    <source>
        <dbReference type="ARBA" id="ARBA00022679"/>
    </source>
</evidence>
<dbReference type="SMART" id="SM00823">
    <property type="entry name" value="PKS_PP"/>
    <property type="match status" value="2"/>
</dbReference>
<evidence type="ECO:0000259" key="7">
    <source>
        <dbReference type="PROSITE" id="PS50075"/>
    </source>
</evidence>
<dbReference type="SUPFAM" id="SSF55048">
    <property type="entry name" value="Probable ACP-binding domain of malonyl-CoA ACP transacylase"/>
    <property type="match status" value="1"/>
</dbReference>
<keyword evidence="5" id="KW-0443">Lipid metabolism</keyword>
<dbReference type="InterPro" id="IPR009081">
    <property type="entry name" value="PP-bd_ACP"/>
</dbReference>
<dbReference type="EMBL" id="JADEWC010000026">
    <property type="protein sequence ID" value="MBE9223258.1"/>
    <property type="molecule type" value="Genomic_DNA"/>
</dbReference>
<evidence type="ECO:0000256" key="5">
    <source>
        <dbReference type="ARBA" id="ARBA00023098"/>
    </source>
</evidence>
<evidence type="ECO:0000256" key="6">
    <source>
        <dbReference type="SAM" id="MobiDB-lite"/>
    </source>
</evidence>
<dbReference type="InterPro" id="IPR016035">
    <property type="entry name" value="Acyl_Trfase/lysoPLipase"/>
</dbReference>
<keyword evidence="4" id="KW-0276">Fatty acid metabolism</keyword>
<dbReference type="InterPro" id="IPR020845">
    <property type="entry name" value="AMP-binding_CS"/>
</dbReference>
<evidence type="ECO:0000313" key="10">
    <source>
        <dbReference type="Proteomes" id="UP000654604"/>
    </source>
</evidence>
<feature type="domain" description="Carrier" evidence="7">
    <location>
        <begin position="608"/>
        <end position="685"/>
    </location>
</feature>
<dbReference type="InterPro" id="IPR036736">
    <property type="entry name" value="ACP-like_sf"/>
</dbReference>
<dbReference type="InterPro" id="IPR016039">
    <property type="entry name" value="Thiolase-like"/>
</dbReference>
<dbReference type="Gene3D" id="3.30.70.3290">
    <property type="match status" value="1"/>
</dbReference>
<dbReference type="Gene3D" id="3.30.300.30">
    <property type="match status" value="1"/>
</dbReference>
<dbReference type="InterPro" id="IPR057326">
    <property type="entry name" value="KR_dom"/>
</dbReference>
<dbReference type="InterPro" id="IPR001227">
    <property type="entry name" value="Ac_transferase_dom_sf"/>
</dbReference>
<dbReference type="PROSITE" id="PS00012">
    <property type="entry name" value="PHOSPHOPANTETHEINE"/>
    <property type="match status" value="1"/>
</dbReference>
<dbReference type="InterPro" id="IPR000873">
    <property type="entry name" value="AMP-dep_synth/lig_dom"/>
</dbReference>
<dbReference type="PROSITE" id="PS50075">
    <property type="entry name" value="CARRIER"/>
    <property type="match status" value="2"/>
</dbReference>
<dbReference type="Pfam" id="PF00698">
    <property type="entry name" value="Acyl_transf_1"/>
    <property type="match status" value="1"/>
</dbReference>
<reference evidence="9 10" key="1">
    <citation type="submission" date="2020-10" db="EMBL/GenBank/DDBJ databases">
        <authorList>
            <person name="Castelo-Branco R."/>
            <person name="Eusebio N."/>
            <person name="Adriana R."/>
            <person name="Vieira A."/>
            <person name="Brugerolle De Fraissinette N."/>
            <person name="Rezende De Castro R."/>
            <person name="Schneider M.P."/>
            <person name="Vasconcelos V."/>
            <person name="Leao P.N."/>
        </authorList>
    </citation>
    <scope>NUCLEOTIDE SEQUENCE [LARGE SCALE GENOMIC DNA]</scope>
    <source>
        <strain evidence="9 10">LEGE 03274</strain>
    </source>
</reference>
<keyword evidence="2" id="KW-0597">Phosphoprotein</keyword>
<dbReference type="Pfam" id="PF23024">
    <property type="entry name" value="AMP-dom_DIP2-like"/>
    <property type="match status" value="1"/>
</dbReference>
<accession>A0ABR9V5U3</accession>
<dbReference type="InterPro" id="IPR014043">
    <property type="entry name" value="Acyl_transferase_dom"/>
</dbReference>
<dbReference type="RefSeq" id="WP_193801400.1">
    <property type="nucleotide sequence ID" value="NZ_JADEWC010000026.1"/>
</dbReference>
<evidence type="ECO:0000256" key="4">
    <source>
        <dbReference type="ARBA" id="ARBA00022832"/>
    </source>
</evidence>
<dbReference type="Gene3D" id="3.40.366.10">
    <property type="entry name" value="Malonyl-Coenzyme A Acyl Carrier Protein, domain 2"/>
    <property type="match status" value="1"/>
</dbReference>
<dbReference type="Pfam" id="PF02801">
    <property type="entry name" value="Ketoacyl-synt_C"/>
    <property type="match status" value="2"/>
</dbReference>
<dbReference type="Pfam" id="PF00109">
    <property type="entry name" value="ketoacyl-synt"/>
    <property type="match status" value="1"/>
</dbReference>
<dbReference type="SUPFAM" id="SSF53901">
    <property type="entry name" value="Thiolase-like"/>
    <property type="match status" value="1"/>
</dbReference>
<organism evidence="9 10">
    <name type="scientific">Cyanobacterium stanieri LEGE 03274</name>
    <dbReference type="NCBI Taxonomy" id="1828756"/>
    <lineage>
        <taxon>Bacteria</taxon>
        <taxon>Bacillati</taxon>
        <taxon>Cyanobacteriota</taxon>
        <taxon>Cyanophyceae</taxon>
        <taxon>Oscillatoriophycideae</taxon>
        <taxon>Chroococcales</taxon>
        <taxon>Geminocystaceae</taxon>
        <taxon>Cyanobacterium</taxon>
    </lineage>
</organism>
<dbReference type="Gene3D" id="3.40.50.12780">
    <property type="entry name" value="N-terminal domain of ligase-like"/>
    <property type="match status" value="1"/>
</dbReference>
<comment type="caution">
    <text evidence="9">The sequence shown here is derived from an EMBL/GenBank/DDBJ whole genome shotgun (WGS) entry which is preliminary data.</text>
</comment>
<dbReference type="InterPro" id="IPR050091">
    <property type="entry name" value="PKS_NRPS_Biosynth_Enz"/>
</dbReference>
<dbReference type="InterPro" id="IPR049490">
    <property type="entry name" value="C883_1060-like_KR_N"/>
</dbReference>
<dbReference type="SMART" id="SM00825">
    <property type="entry name" value="PKS_KS"/>
    <property type="match status" value="1"/>
</dbReference>
<dbReference type="SUPFAM" id="SSF51735">
    <property type="entry name" value="NAD(P)-binding Rossmann-fold domains"/>
    <property type="match status" value="2"/>
</dbReference>
<dbReference type="InterPro" id="IPR018201">
    <property type="entry name" value="Ketoacyl_synth_AS"/>
</dbReference>
<dbReference type="Gene3D" id="3.40.50.720">
    <property type="entry name" value="NAD(P)-binding Rossmann-like Domain"/>
    <property type="match status" value="1"/>
</dbReference>
<evidence type="ECO:0000259" key="8">
    <source>
        <dbReference type="PROSITE" id="PS52004"/>
    </source>
</evidence>
<dbReference type="SMART" id="SM00822">
    <property type="entry name" value="PKS_KR"/>
    <property type="match status" value="1"/>
</dbReference>
<dbReference type="Pfam" id="PF08659">
    <property type="entry name" value="KR"/>
    <property type="match status" value="1"/>
</dbReference>
<proteinExistence type="predicted"/>
<feature type="compositionally biased region" description="Basic and acidic residues" evidence="6">
    <location>
        <begin position="1041"/>
        <end position="1057"/>
    </location>
</feature>
<dbReference type="PROSITE" id="PS00606">
    <property type="entry name" value="KS3_1"/>
    <property type="match status" value="1"/>
</dbReference>
<dbReference type="CDD" id="cd00833">
    <property type="entry name" value="PKS"/>
    <property type="match status" value="1"/>
</dbReference>
<dbReference type="Gene3D" id="3.40.47.10">
    <property type="match status" value="1"/>
</dbReference>
<dbReference type="Pfam" id="PF00501">
    <property type="entry name" value="AMP-binding"/>
    <property type="match status" value="1"/>
</dbReference>
<feature type="region of interest" description="Disordered" evidence="6">
    <location>
        <begin position="1027"/>
        <end position="1057"/>
    </location>
</feature>
<dbReference type="PROSITE" id="PS00455">
    <property type="entry name" value="AMP_BINDING"/>
    <property type="match status" value="1"/>
</dbReference>
<name>A0ABR9V5U3_9CHRO</name>
<dbReference type="Pfam" id="PF21394">
    <property type="entry name" value="Beta-ketacyl_N"/>
    <property type="match status" value="1"/>
</dbReference>
<dbReference type="InterPro" id="IPR025110">
    <property type="entry name" value="AMP-bd_C"/>
</dbReference>
<keyword evidence="10" id="KW-1185">Reference proteome</keyword>
<evidence type="ECO:0000313" key="9">
    <source>
        <dbReference type="EMBL" id="MBE9223258.1"/>
    </source>
</evidence>
<dbReference type="Pfam" id="PF22621">
    <property type="entry name" value="CurL-like_PKS_C"/>
    <property type="match status" value="1"/>
</dbReference>
<gene>
    <name evidence="9" type="ORF">IQ215_11175</name>
</gene>
<dbReference type="PANTHER" id="PTHR43775:SF37">
    <property type="entry name" value="SI:DKEY-61P9.11"/>
    <property type="match status" value="1"/>
</dbReference>
<dbReference type="CDD" id="cd05931">
    <property type="entry name" value="FAAL"/>
    <property type="match status" value="1"/>
</dbReference>
<dbReference type="PROSITE" id="PS52004">
    <property type="entry name" value="KS3_2"/>
    <property type="match status" value="1"/>
</dbReference>
<dbReference type="InterPro" id="IPR045851">
    <property type="entry name" value="AMP-bd_C_sf"/>
</dbReference>
<dbReference type="InterPro" id="IPR020841">
    <property type="entry name" value="PKS_Beta-ketoAc_synthase_dom"/>
</dbReference>
<dbReference type="InterPro" id="IPR016036">
    <property type="entry name" value="Malonyl_transacylase_ACP-bd"/>
</dbReference>
<dbReference type="Gene3D" id="1.10.1200.10">
    <property type="entry name" value="ACP-like"/>
    <property type="match status" value="2"/>
</dbReference>
<dbReference type="SMART" id="SM00827">
    <property type="entry name" value="PKS_AT"/>
    <property type="match status" value="1"/>
</dbReference>
<dbReference type="PANTHER" id="PTHR43775">
    <property type="entry name" value="FATTY ACID SYNTHASE"/>
    <property type="match status" value="1"/>
</dbReference>